<dbReference type="InterPro" id="IPR005415">
    <property type="entry name" value="T3SS_Ca_resp_chp_LcrH/SycD"/>
</dbReference>
<comment type="caution">
    <text evidence="1">The sequence shown here is derived from an EMBL/GenBank/DDBJ whole genome shotgun (WGS) entry which is preliminary data.</text>
</comment>
<dbReference type="Gene3D" id="1.25.40.10">
    <property type="entry name" value="Tetratricopeptide repeat domain"/>
    <property type="match status" value="1"/>
</dbReference>
<dbReference type="InterPro" id="IPR011990">
    <property type="entry name" value="TPR-like_helical_dom_sf"/>
</dbReference>
<dbReference type="NCBIfam" id="TIGR02552">
    <property type="entry name" value="LcrH_SycD"/>
    <property type="match status" value="1"/>
</dbReference>
<dbReference type="PRINTS" id="PR01595">
    <property type="entry name" value="SYCDCHAPRONE"/>
</dbReference>
<evidence type="ECO:0000313" key="2">
    <source>
        <dbReference type="Proteomes" id="UP000838748"/>
    </source>
</evidence>
<evidence type="ECO:0000313" key="1">
    <source>
        <dbReference type="EMBL" id="CAH0536021.1"/>
    </source>
</evidence>
<keyword evidence="2" id="KW-1185">Reference proteome</keyword>
<organism evidence="1 2">
    <name type="scientific">Vibrio marisflavi CECT 7928</name>
    <dbReference type="NCBI Taxonomy" id="634439"/>
    <lineage>
        <taxon>Bacteria</taxon>
        <taxon>Pseudomonadati</taxon>
        <taxon>Pseudomonadota</taxon>
        <taxon>Gammaproteobacteria</taxon>
        <taxon>Vibrionales</taxon>
        <taxon>Vibrionaceae</taxon>
        <taxon>Vibrio</taxon>
    </lineage>
</organism>
<dbReference type="EMBL" id="CAKLDM010000001">
    <property type="protein sequence ID" value="CAH0536021.1"/>
    <property type="molecule type" value="Genomic_DNA"/>
</dbReference>
<sequence length="150" mass="17278">MSNIEELSVFCQQVLEQGKTLADLKDISLQELECVYSRGFDRFQHEDFASALEDFSYLIFHNPWDRRFHIALGSTLYCMKRYRDALNFFGLALFMDACDPIASYKIAQCLIELREIAAARDALQTAIQQSYSDPTHTHIRDIANNLLSTL</sequence>
<protein>
    <recommendedName>
        <fullName evidence="3">CesD/SycD/LcrH family type III secretion system chaperone</fullName>
    </recommendedName>
</protein>
<proteinExistence type="predicted"/>
<gene>
    <name evidence="1" type="ORF">VMF7928_00117</name>
</gene>
<accession>A0ABN8DYL9</accession>
<name>A0ABN8DYL9_9VIBR</name>
<evidence type="ECO:0008006" key="3">
    <source>
        <dbReference type="Google" id="ProtNLM"/>
    </source>
</evidence>
<reference evidence="1" key="1">
    <citation type="submission" date="2021-11" db="EMBL/GenBank/DDBJ databases">
        <authorList>
            <person name="Rodrigo-Torres L."/>
            <person name="Arahal R. D."/>
            <person name="Lucena T."/>
        </authorList>
    </citation>
    <scope>NUCLEOTIDE SEQUENCE</scope>
    <source>
        <strain evidence="1">CECT 7928</strain>
    </source>
</reference>
<dbReference type="RefSeq" id="WP_237359532.1">
    <property type="nucleotide sequence ID" value="NZ_CAKLDM010000001.1"/>
</dbReference>
<dbReference type="Proteomes" id="UP000838748">
    <property type="component" value="Unassembled WGS sequence"/>
</dbReference>
<dbReference type="SUPFAM" id="SSF48452">
    <property type="entry name" value="TPR-like"/>
    <property type="match status" value="1"/>
</dbReference>